<reference evidence="1 2" key="1">
    <citation type="submission" date="2016-02" db="EMBL/GenBank/DDBJ databases">
        <title>Band-tailed pigeon sequencing and assembly.</title>
        <authorList>
            <person name="Soares A.E."/>
            <person name="Novak B.J."/>
            <person name="Rice E.S."/>
            <person name="O'Connell B."/>
            <person name="Chang D."/>
            <person name="Weber S."/>
            <person name="Shapiro B."/>
        </authorList>
    </citation>
    <scope>NUCLEOTIDE SEQUENCE [LARGE SCALE GENOMIC DNA]</scope>
    <source>
        <strain evidence="1">BTP2013</strain>
        <tissue evidence="1">Blood</tissue>
    </source>
</reference>
<dbReference type="Proteomes" id="UP000190648">
    <property type="component" value="Unassembled WGS sequence"/>
</dbReference>
<comment type="caution">
    <text evidence="1">The sequence shown here is derived from an EMBL/GenBank/DDBJ whole genome shotgun (WGS) entry which is preliminary data.</text>
</comment>
<evidence type="ECO:0000313" key="1">
    <source>
        <dbReference type="EMBL" id="OPJ71415.1"/>
    </source>
</evidence>
<accession>A0A1V4JHA0</accession>
<evidence type="ECO:0000313" key="2">
    <source>
        <dbReference type="Proteomes" id="UP000190648"/>
    </source>
</evidence>
<dbReference type="AlphaFoldDB" id="A0A1V4JHA0"/>
<proteinExistence type="predicted"/>
<protein>
    <submittedName>
        <fullName evidence="1">Uncharacterized protein</fullName>
    </submittedName>
</protein>
<keyword evidence="2" id="KW-1185">Reference proteome</keyword>
<dbReference type="EMBL" id="LSYS01007556">
    <property type="protein sequence ID" value="OPJ71415.1"/>
    <property type="molecule type" value="Genomic_DNA"/>
</dbReference>
<sequence length="94" mass="10418">MKARKGQVLSLGSRSCGNVNLDPNFYLTVAGAPLGCNKLMECRYSWHHSLSKRLEKKSHIQKGCGAFFLCLTLLPTLGQPTSWQTRSTPEEVGH</sequence>
<organism evidence="1 2">
    <name type="scientific">Patagioenas fasciata monilis</name>
    <dbReference type="NCBI Taxonomy" id="372326"/>
    <lineage>
        <taxon>Eukaryota</taxon>
        <taxon>Metazoa</taxon>
        <taxon>Chordata</taxon>
        <taxon>Craniata</taxon>
        <taxon>Vertebrata</taxon>
        <taxon>Euteleostomi</taxon>
        <taxon>Archelosauria</taxon>
        <taxon>Archosauria</taxon>
        <taxon>Dinosauria</taxon>
        <taxon>Saurischia</taxon>
        <taxon>Theropoda</taxon>
        <taxon>Coelurosauria</taxon>
        <taxon>Aves</taxon>
        <taxon>Neognathae</taxon>
        <taxon>Neoaves</taxon>
        <taxon>Columbimorphae</taxon>
        <taxon>Columbiformes</taxon>
        <taxon>Columbidae</taxon>
        <taxon>Patagioenas</taxon>
    </lineage>
</organism>
<name>A0A1V4JHA0_PATFA</name>
<gene>
    <name evidence="1" type="ORF">AV530_006986</name>
</gene>